<proteinExistence type="predicted"/>
<keyword evidence="2" id="KW-1185">Reference proteome</keyword>
<dbReference type="KEGG" id="gog:C1280_25230"/>
<sequence>MFQVTWSRRAINQLAVIWMNATDQNSVSAASHAIGAALASDPENEGESRPNSRRVMYASPLGVRYRVYPGETRVRVLVCWQIRQV</sequence>
<evidence type="ECO:0008006" key="3">
    <source>
        <dbReference type="Google" id="ProtNLM"/>
    </source>
</evidence>
<dbReference type="AlphaFoldDB" id="A0A2Z3H6K2"/>
<accession>A0A2Z3H6K2</accession>
<dbReference type="RefSeq" id="WP_010034691.1">
    <property type="nucleotide sequence ID" value="NZ_CP025958.1"/>
</dbReference>
<dbReference type="EMBL" id="CP025958">
    <property type="protein sequence ID" value="AWM39982.1"/>
    <property type="molecule type" value="Genomic_DNA"/>
</dbReference>
<dbReference type="Proteomes" id="UP000245802">
    <property type="component" value="Chromosome"/>
</dbReference>
<evidence type="ECO:0000313" key="1">
    <source>
        <dbReference type="EMBL" id="AWM39982.1"/>
    </source>
</evidence>
<name>A0A2Z3H6K2_9BACT</name>
<organism evidence="1 2">
    <name type="scientific">Gemmata obscuriglobus</name>
    <dbReference type="NCBI Taxonomy" id="114"/>
    <lineage>
        <taxon>Bacteria</taxon>
        <taxon>Pseudomonadati</taxon>
        <taxon>Planctomycetota</taxon>
        <taxon>Planctomycetia</taxon>
        <taxon>Gemmatales</taxon>
        <taxon>Gemmataceae</taxon>
        <taxon>Gemmata</taxon>
    </lineage>
</organism>
<reference evidence="1 2" key="1">
    <citation type="submission" date="2018-01" db="EMBL/GenBank/DDBJ databases">
        <title>G. obscuriglobus.</title>
        <authorList>
            <person name="Franke J."/>
            <person name="Blomberg W."/>
            <person name="Selmecki A."/>
        </authorList>
    </citation>
    <scope>NUCLEOTIDE SEQUENCE [LARGE SCALE GENOMIC DNA]</scope>
    <source>
        <strain evidence="1 2">DSM 5831</strain>
    </source>
</reference>
<evidence type="ECO:0000313" key="2">
    <source>
        <dbReference type="Proteomes" id="UP000245802"/>
    </source>
</evidence>
<protein>
    <recommendedName>
        <fullName evidence="3">Type II toxin-antitoxin system RelE/ParE family toxin</fullName>
    </recommendedName>
</protein>
<gene>
    <name evidence="1" type="ORF">C1280_25230</name>
</gene>